<dbReference type="AlphaFoldDB" id="A0A4U7JGP8"/>
<dbReference type="PANTHER" id="PTHR42713">
    <property type="entry name" value="HISTIDINE KINASE-RELATED"/>
    <property type="match status" value="1"/>
</dbReference>
<dbReference type="PROSITE" id="PS01124">
    <property type="entry name" value="HTH_ARAC_FAMILY_2"/>
    <property type="match status" value="1"/>
</dbReference>
<evidence type="ECO:0000313" key="11">
    <source>
        <dbReference type="EMBL" id="QNU67158.1"/>
    </source>
</evidence>
<dbReference type="Pfam" id="PF12833">
    <property type="entry name" value="HTH_18"/>
    <property type="match status" value="1"/>
</dbReference>
<evidence type="ECO:0000256" key="4">
    <source>
        <dbReference type="ARBA" id="ARBA00022553"/>
    </source>
</evidence>
<evidence type="ECO:0000256" key="6">
    <source>
        <dbReference type="ARBA" id="ARBA00023015"/>
    </source>
</evidence>
<dbReference type="GO" id="GO:0003700">
    <property type="term" value="F:DNA-binding transcription factor activity"/>
    <property type="evidence" value="ECO:0007669"/>
    <property type="project" value="InterPro"/>
</dbReference>
<dbReference type="InterPro" id="IPR009057">
    <property type="entry name" value="Homeodomain-like_sf"/>
</dbReference>
<dbReference type="Gene3D" id="3.40.50.2300">
    <property type="match status" value="1"/>
</dbReference>
<keyword evidence="6" id="KW-0805">Transcription regulation</keyword>
<gene>
    <name evidence="11" type="ORF">EHE19_000970</name>
</gene>
<dbReference type="SUPFAM" id="SSF46689">
    <property type="entry name" value="Homeodomain-like"/>
    <property type="match status" value="2"/>
</dbReference>
<dbReference type="InterPro" id="IPR018060">
    <property type="entry name" value="HTH_AraC"/>
</dbReference>
<evidence type="ECO:0000256" key="10">
    <source>
        <dbReference type="PROSITE-ProRule" id="PRU00169"/>
    </source>
</evidence>
<dbReference type="EMBL" id="CP061336">
    <property type="protein sequence ID" value="QNU67158.1"/>
    <property type="molecule type" value="Genomic_DNA"/>
</dbReference>
<evidence type="ECO:0000313" key="12">
    <source>
        <dbReference type="Proteomes" id="UP000306409"/>
    </source>
</evidence>
<dbReference type="InterPro" id="IPR011006">
    <property type="entry name" value="CheY-like_superfamily"/>
</dbReference>
<dbReference type="SMART" id="SM00448">
    <property type="entry name" value="REC"/>
    <property type="match status" value="1"/>
</dbReference>
<dbReference type="PANTHER" id="PTHR42713:SF3">
    <property type="entry name" value="TRANSCRIPTIONAL REGULATORY PROTEIN HPTR"/>
    <property type="match status" value="1"/>
</dbReference>
<feature type="modified residue" description="4-aspartylphosphate" evidence="10">
    <location>
        <position position="55"/>
    </location>
</feature>
<proteinExistence type="predicted"/>
<keyword evidence="7" id="KW-0238">DNA-binding</keyword>
<evidence type="ECO:0000256" key="7">
    <source>
        <dbReference type="ARBA" id="ARBA00023125"/>
    </source>
</evidence>
<dbReference type="Proteomes" id="UP000306409">
    <property type="component" value="Chromosome"/>
</dbReference>
<evidence type="ECO:0000256" key="9">
    <source>
        <dbReference type="ARBA" id="ARBA00024867"/>
    </source>
</evidence>
<keyword evidence="8" id="KW-0804">Transcription</keyword>
<organism evidence="11 12">
    <name type="scientific">Ruminiclostridium herbifermentans</name>
    <dbReference type="NCBI Taxonomy" id="2488810"/>
    <lineage>
        <taxon>Bacteria</taxon>
        <taxon>Bacillati</taxon>
        <taxon>Bacillota</taxon>
        <taxon>Clostridia</taxon>
        <taxon>Eubacteriales</taxon>
        <taxon>Oscillospiraceae</taxon>
        <taxon>Ruminiclostridium</taxon>
    </lineage>
</organism>
<dbReference type="CDD" id="cd17536">
    <property type="entry name" value="REC_YesN-like"/>
    <property type="match status" value="1"/>
</dbReference>
<dbReference type="SMART" id="SM00342">
    <property type="entry name" value="HTH_ARAC"/>
    <property type="match status" value="1"/>
</dbReference>
<sequence length="523" mass="61172">MLKVLFVDDEPYMLEGLKVMIDWKAYGFNICGEATNGEDALEIIKMSNPDLIITDIRMPKMDGLELIRLAYEKLHSTAKFVILSGYDDFNYAKQAMMYKIKNYLLKPLDDDELKEVVSKLSTEILTDRRKAENINKQLTFITNQCVQRLIDGENKTTLIDRTRMLLNLNEGQEFRCVMFYIESLNGLSKKTGKINLEIRRNEIIEILQSELGAEFQYNIFEDTEDRMCMILSENMPYYGEFEDFIASIQSKLESITGAYVSVAYSNPAYEINTLCELHKQVSFAINFKFYLGESSIINYADVKDKKLNYQVYTPDFNNLLCHIRTNDCNLIKEDVQLIFDQFYKIQSAPEIIVAYLNNFLLELVKVIQEFDGVSKDTIQMVLEFDNFLGYPSFIRLSEAFLERCYYATNYIENLKKNDSQYIIYEVKNYINEHYHQDIKLKKVASLFYMNPVYLGQLFKKATGMQFNDYLNYVRIEEAKKLLRQTNMKVVEISKVVGYKDPKYFLQKFKTTTNTSPTSFKSSN</sequence>
<dbReference type="GO" id="GO:0000160">
    <property type="term" value="P:phosphorelay signal transduction system"/>
    <property type="evidence" value="ECO:0007669"/>
    <property type="project" value="UniProtKB-KW"/>
</dbReference>
<dbReference type="Gene3D" id="1.10.10.60">
    <property type="entry name" value="Homeodomain-like"/>
    <property type="match status" value="2"/>
</dbReference>
<evidence type="ECO:0000256" key="5">
    <source>
        <dbReference type="ARBA" id="ARBA00023012"/>
    </source>
</evidence>
<dbReference type="InterPro" id="IPR001789">
    <property type="entry name" value="Sig_transdc_resp-reg_receiver"/>
</dbReference>
<name>A0A4U7JGP8_9FIRM</name>
<evidence type="ECO:0000256" key="3">
    <source>
        <dbReference type="ARBA" id="ARBA00022490"/>
    </source>
</evidence>
<reference evidence="11 12" key="1">
    <citation type="submission" date="2020-09" db="EMBL/GenBank/DDBJ databases">
        <title>Characterization and genome sequencing of Ruminiclostridium sp. nov. MA18.</title>
        <authorList>
            <person name="Rettenmaier R."/>
            <person name="Kowollik M.-L."/>
            <person name="Liebl W."/>
            <person name="Zverlov V."/>
        </authorList>
    </citation>
    <scope>NUCLEOTIDE SEQUENCE [LARGE SCALE GENOMIC DNA]</scope>
    <source>
        <strain evidence="11 12">MA18</strain>
    </source>
</reference>
<evidence type="ECO:0000256" key="8">
    <source>
        <dbReference type="ARBA" id="ARBA00023163"/>
    </source>
</evidence>
<dbReference type="GO" id="GO:0005737">
    <property type="term" value="C:cytoplasm"/>
    <property type="evidence" value="ECO:0007669"/>
    <property type="project" value="UniProtKB-SubCell"/>
</dbReference>
<dbReference type="RefSeq" id="WP_137697222.1">
    <property type="nucleotide sequence ID" value="NZ_CP061336.1"/>
</dbReference>
<protein>
    <recommendedName>
        <fullName evidence="2">Stage 0 sporulation protein A homolog</fullName>
    </recommendedName>
</protein>
<keyword evidence="5" id="KW-0902">Two-component regulatory system</keyword>
<dbReference type="InterPro" id="IPR051552">
    <property type="entry name" value="HptR"/>
</dbReference>
<comment type="subcellular location">
    <subcellularLocation>
        <location evidence="1">Cytoplasm</location>
    </subcellularLocation>
</comment>
<dbReference type="KEGG" id="rher:EHE19_000970"/>
<keyword evidence="3" id="KW-0963">Cytoplasm</keyword>
<keyword evidence="4 10" id="KW-0597">Phosphoprotein</keyword>
<dbReference type="SUPFAM" id="SSF52172">
    <property type="entry name" value="CheY-like"/>
    <property type="match status" value="1"/>
</dbReference>
<accession>A0A4U7JGP8</accession>
<keyword evidence="12" id="KW-1185">Reference proteome</keyword>
<dbReference type="GO" id="GO:0043565">
    <property type="term" value="F:sequence-specific DNA binding"/>
    <property type="evidence" value="ECO:0007669"/>
    <property type="project" value="InterPro"/>
</dbReference>
<dbReference type="PROSITE" id="PS50110">
    <property type="entry name" value="RESPONSE_REGULATORY"/>
    <property type="match status" value="1"/>
</dbReference>
<dbReference type="OrthoDB" id="384217at2"/>
<evidence type="ECO:0000256" key="2">
    <source>
        <dbReference type="ARBA" id="ARBA00018672"/>
    </source>
</evidence>
<comment type="function">
    <text evidence="9">May play the central regulatory role in sporulation. It may be an element of the effector pathway responsible for the activation of sporulation genes in response to nutritional stress. Spo0A may act in concert with spo0H (a sigma factor) to control the expression of some genes that are critical to the sporulation process.</text>
</comment>
<dbReference type="Pfam" id="PF00072">
    <property type="entry name" value="Response_reg"/>
    <property type="match status" value="1"/>
</dbReference>
<evidence type="ECO:0000256" key="1">
    <source>
        <dbReference type="ARBA" id="ARBA00004496"/>
    </source>
</evidence>